<dbReference type="GO" id="GO:0019843">
    <property type="term" value="F:rRNA binding"/>
    <property type="evidence" value="ECO:0007669"/>
    <property type="project" value="UniProtKB-UniRule"/>
</dbReference>
<comment type="similarity">
    <text evidence="1 6 7">Belongs to the universal ribosomal protein uS7 family.</text>
</comment>
<organism evidence="9 10">
    <name type="scientific">Candidatus Raymondbacteria bacterium RIFOXYD12_FULL_49_13</name>
    <dbReference type="NCBI Taxonomy" id="1817890"/>
    <lineage>
        <taxon>Bacteria</taxon>
        <taxon>Raymondiibacteriota</taxon>
    </lineage>
</organism>
<dbReference type="InterPro" id="IPR036823">
    <property type="entry name" value="Ribosomal_uS7_dom_sf"/>
</dbReference>
<comment type="subunit">
    <text evidence="6">Part of the 30S ribosomal subunit. Contacts proteins S9 and S11.</text>
</comment>
<dbReference type="InterPro" id="IPR023798">
    <property type="entry name" value="Ribosomal_uS7_dom"/>
</dbReference>
<keyword evidence="3 6" id="KW-0694">RNA-binding</keyword>
<dbReference type="Proteomes" id="UP000179243">
    <property type="component" value="Unassembled WGS sequence"/>
</dbReference>
<dbReference type="PANTHER" id="PTHR11205">
    <property type="entry name" value="RIBOSOMAL PROTEIN S7"/>
    <property type="match status" value="1"/>
</dbReference>
<dbReference type="SUPFAM" id="SSF47973">
    <property type="entry name" value="Ribosomal protein S7"/>
    <property type="match status" value="1"/>
</dbReference>
<dbReference type="FunFam" id="1.10.455.10:FF:000001">
    <property type="entry name" value="30S ribosomal protein S7"/>
    <property type="match status" value="1"/>
</dbReference>
<gene>
    <name evidence="6" type="primary">rpsG</name>
    <name evidence="9" type="ORF">A2519_20710</name>
</gene>
<accession>A0A1F7FD53</accession>
<evidence type="ECO:0000256" key="3">
    <source>
        <dbReference type="ARBA" id="ARBA00022884"/>
    </source>
</evidence>
<dbReference type="Pfam" id="PF00177">
    <property type="entry name" value="Ribosomal_S7"/>
    <property type="match status" value="1"/>
</dbReference>
<reference evidence="9 10" key="1">
    <citation type="journal article" date="2016" name="Nat. Commun.">
        <title>Thousands of microbial genomes shed light on interconnected biogeochemical processes in an aquifer system.</title>
        <authorList>
            <person name="Anantharaman K."/>
            <person name="Brown C.T."/>
            <person name="Hug L.A."/>
            <person name="Sharon I."/>
            <person name="Castelle C.J."/>
            <person name="Probst A.J."/>
            <person name="Thomas B.C."/>
            <person name="Singh A."/>
            <person name="Wilkins M.J."/>
            <person name="Karaoz U."/>
            <person name="Brodie E.L."/>
            <person name="Williams K.H."/>
            <person name="Hubbard S.S."/>
            <person name="Banfield J.F."/>
        </authorList>
    </citation>
    <scope>NUCLEOTIDE SEQUENCE [LARGE SCALE GENOMIC DNA]</scope>
</reference>
<proteinExistence type="inferred from homology"/>
<keyword evidence="4 6" id="KW-0689">Ribosomal protein</keyword>
<comment type="function">
    <text evidence="6">One of the primary rRNA binding proteins, it binds directly to 16S rRNA where it nucleates assembly of the head domain of the 30S subunit. Is located at the subunit interface close to the decoding center, probably blocks exit of the E-site tRNA.</text>
</comment>
<dbReference type="PROSITE" id="PS00052">
    <property type="entry name" value="RIBOSOMAL_S7"/>
    <property type="match status" value="1"/>
</dbReference>
<evidence type="ECO:0000256" key="7">
    <source>
        <dbReference type="RuleBase" id="RU003619"/>
    </source>
</evidence>
<comment type="caution">
    <text evidence="9">The sequence shown here is derived from an EMBL/GenBank/DDBJ whole genome shotgun (WGS) entry which is preliminary data.</text>
</comment>
<dbReference type="HAMAP" id="MF_00480_B">
    <property type="entry name" value="Ribosomal_uS7_B"/>
    <property type="match status" value="1"/>
</dbReference>
<evidence type="ECO:0000256" key="4">
    <source>
        <dbReference type="ARBA" id="ARBA00022980"/>
    </source>
</evidence>
<sequence>MSRRRRAEKRPVIPDPKFNNVLVALFINGIMRRGKKGTAERILYRAIDIAGDKLKTDGISVLKKAINNVKPTVEVKSRRIGGANYQIPIEVPPDRRMALCIRWLSEAAWERKEKSMAEKLGLEIAAASNNEGIAIKKKEDTHRMAEANKAFAHFRWR</sequence>
<dbReference type="GO" id="GO:0000049">
    <property type="term" value="F:tRNA binding"/>
    <property type="evidence" value="ECO:0007669"/>
    <property type="project" value="UniProtKB-UniRule"/>
</dbReference>
<feature type="domain" description="Small ribosomal subunit protein uS7" evidence="8">
    <location>
        <begin position="2"/>
        <end position="149"/>
    </location>
</feature>
<dbReference type="GO" id="GO:0003735">
    <property type="term" value="F:structural constituent of ribosome"/>
    <property type="evidence" value="ECO:0007669"/>
    <property type="project" value="InterPro"/>
</dbReference>
<dbReference type="GO" id="GO:0015935">
    <property type="term" value="C:small ribosomal subunit"/>
    <property type="evidence" value="ECO:0007669"/>
    <property type="project" value="InterPro"/>
</dbReference>
<evidence type="ECO:0000259" key="8">
    <source>
        <dbReference type="Pfam" id="PF00177"/>
    </source>
</evidence>
<evidence type="ECO:0000256" key="6">
    <source>
        <dbReference type="HAMAP-Rule" id="MF_00480"/>
    </source>
</evidence>
<dbReference type="InterPro" id="IPR000235">
    <property type="entry name" value="Ribosomal_uS7"/>
</dbReference>
<dbReference type="Gene3D" id="1.10.455.10">
    <property type="entry name" value="Ribosomal protein S7 domain"/>
    <property type="match status" value="1"/>
</dbReference>
<keyword evidence="6" id="KW-0820">tRNA-binding</keyword>
<evidence type="ECO:0000313" key="9">
    <source>
        <dbReference type="EMBL" id="OGK04604.1"/>
    </source>
</evidence>
<dbReference type="AlphaFoldDB" id="A0A1F7FD53"/>
<keyword evidence="2 6" id="KW-0699">rRNA-binding</keyword>
<dbReference type="InterPro" id="IPR005717">
    <property type="entry name" value="Ribosomal_uS7_bac/org-type"/>
</dbReference>
<protein>
    <recommendedName>
        <fullName evidence="6">Small ribosomal subunit protein uS7</fullName>
    </recommendedName>
</protein>
<dbReference type="InterPro" id="IPR020606">
    <property type="entry name" value="Ribosomal_uS7_CS"/>
</dbReference>
<dbReference type="NCBIfam" id="TIGR01029">
    <property type="entry name" value="rpsG_bact"/>
    <property type="match status" value="1"/>
</dbReference>
<evidence type="ECO:0000256" key="5">
    <source>
        <dbReference type="ARBA" id="ARBA00023274"/>
    </source>
</evidence>
<dbReference type="EMBL" id="MFYX01000067">
    <property type="protein sequence ID" value="OGK04604.1"/>
    <property type="molecule type" value="Genomic_DNA"/>
</dbReference>
<evidence type="ECO:0000313" key="10">
    <source>
        <dbReference type="Proteomes" id="UP000179243"/>
    </source>
</evidence>
<evidence type="ECO:0000256" key="1">
    <source>
        <dbReference type="ARBA" id="ARBA00007151"/>
    </source>
</evidence>
<dbReference type="CDD" id="cd14869">
    <property type="entry name" value="uS7_Bacteria"/>
    <property type="match status" value="1"/>
</dbReference>
<dbReference type="GO" id="GO:0006412">
    <property type="term" value="P:translation"/>
    <property type="evidence" value="ECO:0007669"/>
    <property type="project" value="UniProtKB-UniRule"/>
</dbReference>
<evidence type="ECO:0000256" key="2">
    <source>
        <dbReference type="ARBA" id="ARBA00022730"/>
    </source>
</evidence>
<dbReference type="PIRSF" id="PIRSF002122">
    <property type="entry name" value="RPS7p_RPS7a_RPS5e_RPS7o"/>
    <property type="match status" value="1"/>
</dbReference>
<keyword evidence="5 6" id="KW-0687">Ribonucleoprotein</keyword>
<name>A0A1F7FD53_UNCRA</name>